<dbReference type="SMART" id="SM00271">
    <property type="entry name" value="DnaJ"/>
    <property type="match status" value="1"/>
</dbReference>
<reference evidence="9" key="2">
    <citation type="journal article" date="2019" name="IMA Fungus">
        <title>Genome sequencing and comparison of five Tilletia species to identify candidate genes for the detection of regulated species infecting wheat.</title>
        <authorList>
            <person name="Nguyen H.D.T."/>
            <person name="Sultana T."/>
            <person name="Kesanakurti P."/>
            <person name="Hambleton S."/>
        </authorList>
    </citation>
    <scope>NUCLEOTIDE SEQUENCE</scope>
    <source>
        <strain evidence="9">DAOMC 238032</strain>
    </source>
</reference>
<proteinExistence type="predicted"/>
<gene>
    <name evidence="9" type="ORF">A4X03_0g5754</name>
    <name evidence="8" type="ORF">JKIAZH3_G8583</name>
</gene>
<keyword evidence="5" id="KW-0539">Nucleus</keyword>
<dbReference type="GO" id="GO:0005737">
    <property type="term" value="C:cytoplasm"/>
    <property type="evidence" value="ECO:0007669"/>
    <property type="project" value="UniProtKB-SubCell"/>
</dbReference>
<dbReference type="GO" id="GO:0000390">
    <property type="term" value="P:spliceosomal complex disassembly"/>
    <property type="evidence" value="ECO:0007669"/>
    <property type="project" value="TreeGrafter"/>
</dbReference>
<keyword evidence="3" id="KW-0963">Cytoplasm</keyword>
<dbReference type="GO" id="GO:0005681">
    <property type="term" value="C:spliceosomal complex"/>
    <property type="evidence" value="ECO:0007669"/>
    <property type="project" value="TreeGrafter"/>
</dbReference>
<evidence type="ECO:0000256" key="4">
    <source>
        <dbReference type="ARBA" id="ARBA00023186"/>
    </source>
</evidence>
<dbReference type="Proteomes" id="UP000836402">
    <property type="component" value="Unassembled WGS sequence"/>
</dbReference>
<sequence length="284" mass="30046">MSAPSEVSLLTHYKVLGLPYTATESDIKKAYRKLAIKLHPDKNPHLAPEVASARFHPIQLAYDVLLDPASRAAASERAQETAAREERMAAFSGKRKEAAEELEREEGRWKEKRRREMSAKEERVAKLARLKEEGRRKVEEREGEVAAAASAAAATNSKGQLRSDAATGAGSRTGWREDLHTAGSVPTASERAAAAAASSSSRRPTSTNTSSSEDPAQPAARSATAPSMPGSGPGTTAKTPVFSFKTFAASASTRSGNASGSGVGAPPPKFSFQPGKRSTESVGR</sequence>
<dbReference type="EMBL" id="CAJHJG010002415">
    <property type="protein sequence ID" value="CAD6920095.1"/>
    <property type="molecule type" value="Genomic_DNA"/>
</dbReference>
<reference evidence="8" key="3">
    <citation type="submission" date="2020-10" db="EMBL/GenBank/DDBJ databases">
        <authorList>
            <person name="Sedaghatjoo S."/>
        </authorList>
    </citation>
    <scope>NUCLEOTIDE SEQUENCE</scope>
    <source>
        <strain evidence="8">AZH3</strain>
    </source>
</reference>
<evidence type="ECO:0000313" key="10">
    <source>
        <dbReference type="Proteomes" id="UP000077671"/>
    </source>
</evidence>
<dbReference type="PROSITE" id="PS50076">
    <property type="entry name" value="DNAJ_2"/>
    <property type="match status" value="1"/>
</dbReference>
<organism evidence="9 10">
    <name type="scientific">Tilletia caries</name>
    <name type="common">wheat bunt fungus</name>
    <dbReference type="NCBI Taxonomy" id="13290"/>
    <lineage>
        <taxon>Eukaryota</taxon>
        <taxon>Fungi</taxon>
        <taxon>Dikarya</taxon>
        <taxon>Basidiomycota</taxon>
        <taxon>Ustilaginomycotina</taxon>
        <taxon>Exobasidiomycetes</taxon>
        <taxon>Tilletiales</taxon>
        <taxon>Tilletiaceae</taxon>
        <taxon>Tilletia</taxon>
    </lineage>
</organism>
<dbReference type="PRINTS" id="PR00625">
    <property type="entry name" value="JDOMAIN"/>
</dbReference>
<evidence type="ECO:0000256" key="6">
    <source>
        <dbReference type="SAM" id="MobiDB-lite"/>
    </source>
</evidence>
<dbReference type="InterPro" id="IPR001623">
    <property type="entry name" value="DnaJ_domain"/>
</dbReference>
<feature type="compositionally biased region" description="Low complexity" evidence="6">
    <location>
        <begin position="187"/>
        <end position="212"/>
    </location>
</feature>
<feature type="region of interest" description="Disordered" evidence="6">
    <location>
        <begin position="74"/>
        <end position="239"/>
    </location>
</feature>
<feature type="compositionally biased region" description="Basic and acidic residues" evidence="6">
    <location>
        <begin position="77"/>
        <end position="144"/>
    </location>
</feature>
<dbReference type="InterPro" id="IPR036869">
    <property type="entry name" value="J_dom_sf"/>
</dbReference>
<dbReference type="EMBL" id="LWDD02000965">
    <property type="protein sequence ID" value="KAE8254196.1"/>
    <property type="molecule type" value="Genomic_DNA"/>
</dbReference>
<feature type="domain" description="J" evidence="7">
    <location>
        <begin position="11"/>
        <end position="78"/>
    </location>
</feature>
<feature type="compositionally biased region" description="Polar residues" evidence="6">
    <location>
        <begin position="251"/>
        <end position="260"/>
    </location>
</feature>
<dbReference type="Gene3D" id="1.10.287.110">
    <property type="entry name" value="DnaJ domain"/>
    <property type="match status" value="1"/>
</dbReference>
<evidence type="ECO:0000256" key="2">
    <source>
        <dbReference type="ARBA" id="ARBA00004496"/>
    </source>
</evidence>
<reference evidence="9" key="1">
    <citation type="submission" date="2016-04" db="EMBL/GenBank/DDBJ databases">
        <authorList>
            <person name="Nguyen H.D."/>
            <person name="Kesanakurti P."/>
            <person name="Cullis J."/>
            <person name="Levesque C.A."/>
            <person name="Hambleton S."/>
        </authorList>
    </citation>
    <scope>NUCLEOTIDE SEQUENCE</scope>
    <source>
        <strain evidence="9">DAOMC 238032</strain>
    </source>
</reference>
<protein>
    <recommendedName>
        <fullName evidence="7">J domain-containing protein</fullName>
    </recommendedName>
</protein>
<dbReference type="Pfam" id="PF00226">
    <property type="entry name" value="DnaJ"/>
    <property type="match status" value="1"/>
</dbReference>
<dbReference type="CDD" id="cd06257">
    <property type="entry name" value="DnaJ"/>
    <property type="match status" value="1"/>
</dbReference>
<evidence type="ECO:0000313" key="11">
    <source>
        <dbReference type="Proteomes" id="UP000836402"/>
    </source>
</evidence>
<comment type="subcellular location">
    <subcellularLocation>
        <location evidence="2">Cytoplasm</location>
    </subcellularLocation>
    <subcellularLocation>
        <location evidence="1">Nucleus</location>
    </subcellularLocation>
</comment>
<dbReference type="InterPro" id="IPR052094">
    <property type="entry name" value="Pre-mRNA-splicing_ERAD"/>
</dbReference>
<dbReference type="SUPFAM" id="SSF46565">
    <property type="entry name" value="Chaperone J-domain"/>
    <property type="match status" value="1"/>
</dbReference>
<evidence type="ECO:0000256" key="3">
    <source>
        <dbReference type="ARBA" id="ARBA00022490"/>
    </source>
</evidence>
<accession>A0A177UMZ5</accession>
<evidence type="ECO:0000256" key="5">
    <source>
        <dbReference type="ARBA" id="ARBA00023242"/>
    </source>
</evidence>
<dbReference type="PANTHER" id="PTHR44313:SF1">
    <property type="entry name" value="DNAJ HOMOLOG SUBFAMILY C MEMBER 17"/>
    <property type="match status" value="1"/>
</dbReference>
<evidence type="ECO:0000256" key="1">
    <source>
        <dbReference type="ARBA" id="ARBA00004123"/>
    </source>
</evidence>
<evidence type="ECO:0000259" key="7">
    <source>
        <dbReference type="PROSITE" id="PS50076"/>
    </source>
</evidence>
<name>A0A177UMZ5_9BASI</name>
<keyword evidence="4" id="KW-0143">Chaperone</keyword>
<dbReference type="Proteomes" id="UP000077671">
    <property type="component" value="Unassembled WGS sequence"/>
</dbReference>
<feature type="region of interest" description="Disordered" evidence="6">
    <location>
        <begin position="251"/>
        <end position="284"/>
    </location>
</feature>
<dbReference type="AlphaFoldDB" id="A0A177UMZ5"/>
<dbReference type="PANTHER" id="PTHR44313">
    <property type="entry name" value="DNAJ HOMOLOG SUBFAMILY C MEMBER 17"/>
    <property type="match status" value="1"/>
</dbReference>
<keyword evidence="11" id="KW-1185">Reference proteome</keyword>
<feature type="compositionally biased region" description="Low complexity" evidence="6">
    <location>
        <begin position="145"/>
        <end position="154"/>
    </location>
</feature>
<evidence type="ECO:0000313" key="9">
    <source>
        <dbReference type="EMBL" id="KAE8254196.1"/>
    </source>
</evidence>
<comment type="caution">
    <text evidence="9">The sequence shown here is derived from an EMBL/GenBank/DDBJ whole genome shotgun (WGS) entry which is preliminary data.</text>
</comment>
<evidence type="ECO:0000313" key="8">
    <source>
        <dbReference type="EMBL" id="CAD6920095.1"/>
    </source>
</evidence>